<feature type="compositionally biased region" description="Basic and acidic residues" evidence="1">
    <location>
        <begin position="394"/>
        <end position="447"/>
    </location>
</feature>
<feature type="compositionally biased region" description="Basic and acidic residues" evidence="1">
    <location>
        <begin position="566"/>
        <end position="594"/>
    </location>
</feature>
<feature type="domain" description="DUF6779" evidence="3">
    <location>
        <begin position="41"/>
        <end position="149"/>
    </location>
</feature>
<dbReference type="Pfam" id="PF20570">
    <property type="entry name" value="DUF6779"/>
    <property type="match status" value="1"/>
</dbReference>
<keyword evidence="2" id="KW-0812">Transmembrane</keyword>
<dbReference type="EMBL" id="JAAXLS010000054">
    <property type="protein sequence ID" value="NKQ58338.1"/>
    <property type="molecule type" value="Genomic_DNA"/>
</dbReference>
<gene>
    <name evidence="4" type="ORF">HFP15_36350</name>
</gene>
<evidence type="ECO:0000313" key="4">
    <source>
        <dbReference type="EMBL" id="NKQ58338.1"/>
    </source>
</evidence>
<sequence>MTGVGDDSRGRLVGRPWFVVGLALALAATLALVLADDIRYLRLGIVAALWAALVGAFLAVRYRKQASSTDEAVAQAQEVYELELEREIAARREYELEIESEMRSKAEADSRVELDALRSEVLALRESLQSLFGGEVLLERVALTAQATRMRALREEGHLVEAPGNGRLPAQLTAAPAKEGTERPTELIDRVRDKQPSRGRPASGAPEPRRPERSLDLPPRRVAKNEAARTGYGRSSAAASVSKAAAEARAEQTRFTQPPAEQPRVTPDEEQTRLTRAATPVRRPEAANELTRPALNVTGRQPEPEAADEPAQLDADWTPSWENRVTRDRPVSDLSAAFPANGNGGPVTPEPQRNIRKPAEPPQRGEKPTPRFEGSRPRMEPAKPAQQEPAPRFESSRPRMEPVKRAEPVGRFETSRSKMEPVPRFEGSRPRMEPVKRAETSHPRMEPAKPAQQEPAPRFESSRPRMEPVRPAETSLPRLDPVPPAEEELPAPTNPTLPEEVRRRAQEGGAGGRRRKPEPPETPAETSGGRRYRPEGEPPSWQSNGRPTGSHARPDVNGEPATGRRAKPEAHESTGHRAKPEDSTGRRAAAEETGSHTAGRSVSDLLAAHGATTDAIPRRRRRAED</sequence>
<accession>A0ABX1JF27</accession>
<feature type="region of interest" description="Disordered" evidence="1">
    <location>
        <begin position="158"/>
        <end position="625"/>
    </location>
</feature>
<feature type="compositionally biased region" description="Basic and acidic residues" evidence="1">
    <location>
        <begin position="207"/>
        <end position="227"/>
    </location>
</feature>
<feature type="compositionally biased region" description="Basic and acidic residues" evidence="1">
    <location>
        <begin position="357"/>
        <end position="381"/>
    </location>
</feature>
<keyword evidence="2" id="KW-0472">Membrane</keyword>
<evidence type="ECO:0000256" key="2">
    <source>
        <dbReference type="SAM" id="Phobius"/>
    </source>
</evidence>
<proteinExistence type="predicted"/>
<keyword evidence="2" id="KW-1133">Transmembrane helix</keyword>
<comment type="caution">
    <text evidence="4">The sequence shown here is derived from an EMBL/GenBank/DDBJ whole genome shotgun (WGS) entry which is preliminary data.</text>
</comment>
<organism evidence="4 5">
    <name type="scientific">Amycolatopsis acididurans</name>
    <dbReference type="NCBI Taxonomy" id="2724524"/>
    <lineage>
        <taxon>Bacteria</taxon>
        <taxon>Bacillati</taxon>
        <taxon>Actinomycetota</taxon>
        <taxon>Actinomycetes</taxon>
        <taxon>Pseudonocardiales</taxon>
        <taxon>Pseudonocardiaceae</taxon>
        <taxon>Amycolatopsis</taxon>
    </lineage>
</organism>
<reference evidence="4 5" key="1">
    <citation type="submission" date="2020-04" db="EMBL/GenBank/DDBJ databases">
        <title>Novel species.</title>
        <authorList>
            <person name="Teo W.F.A."/>
            <person name="Lipun K."/>
            <person name="Srisuk N."/>
            <person name="Duangmal K."/>
        </authorList>
    </citation>
    <scope>NUCLEOTIDE SEQUENCE [LARGE SCALE GENOMIC DNA]</scope>
    <source>
        <strain evidence="4 5">K13G38</strain>
    </source>
</reference>
<protein>
    <recommendedName>
        <fullName evidence="3">DUF6779 domain-containing protein</fullName>
    </recommendedName>
</protein>
<name>A0ABX1JF27_9PSEU</name>
<feature type="transmembrane region" description="Helical" evidence="2">
    <location>
        <begin position="12"/>
        <end position="34"/>
    </location>
</feature>
<evidence type="ECO:0000256" key="1">
    <source>
        <dbReference type="SAM" id="MobiDB-lite"/>
    </source>
</evidence>
<dbReference type="RefSeq" id="WP_168522070.1">
    <property type="nucleotide sequence ID" value="NZ_JAAXLS010000054.1"/>
</dbReference>
<feature type="compositionally biased region" description="Basic and acidic residues" evidence="1">
    <location>
        <begin position="460"/>
        <end position="470"/>
    </location>
</feature>
<feature type="compositionally biased region" description="Basic and acidic residues" evidence="1">
    <location>
        <begin position="179"/>
        <end position="196"/>
    </location>
</feature>
<dbReference type="Proteomes" id="UP000715441">
    <property type="component" value="Unassembled WGS sequence"/>
</dbReference>
<evidence type="ECO:0000259" key="3">
    <source>
        <dbReference type="Pfam" id="PF20570"/>
    </source>
</evidence>
<feature type="transmembrane region" description="Helical" evidence="2">
    <location>
        <begin position="40"/>
        <end position="60"/>
    </location>
</feature>
<evidence type="ECO:0000313" key="5">
    <source>
        <dbReference type="Proteomes" id="UP000715441"/>
    </source>
</evidence>
<keyword evidence="5" id="KW-1185">Reference proteome</keyword>
<dbReference type="InterPro" id="IPR046706">
    <property type="entry name" value="DUF6779"/>
</dbReference>
<feature type="compositionally biased region" description="Low complexity" evidence="1">
    <location>
        <begin position="235"/>
        <end position="245"/>
    </location>
</feature>